<evidence type="ECO:0000313" key="4">
    <source>
        <dbReference type="EMBL" id="KAF7995871.1"/>
    </source>
</evidence>
<proteinExistence type="predicted"/>
<gene>
    <name evidence="4" type="ORF">HCN44_006978</name>
</gene>
<organism evidence="4 5">
    <name type="scientific">Aphidius gifuensis</name>
    <name type="common">Parasitoid wasp</name>
    <dbReference type="NCBI Taxonomy" id="684658"/>
    <lineage>
        <taxon>Eukaryota</taxon>
        <taxon>Metazoa</taxon>
        <taxon>Ecdysozoa</taxon>
        <taxon>Arthropoda</taxon>
        <taxon>Hexapoda</taxon>
        <taxon>Insecta</taxon>
        <taxon>Pterygota</taxon>
        <taxon>Neoptera</taxon>
        <taxon>Endopterygota</taxon>
        <taxon>Hymenoptera</taxon>
        <taxon>Apocrita</taxon>
        <taxon>Ichneumonoidea</taxon>
        <taxon>Braconidae</taxon>
        <taxon>Aphidiinae</taxon>
        <taxon>Aphidius</taxon>
    </lineage>
</organism>
<reference evidence="4 5" key="1">
    <citation type="submission" date="2020-08" db="EMBL/GenBank/DDBJ databases">
        <title>Aphidius gifuensis genome sequencing and assembly.</title>
        <authorList>
            <person name="Du Z."/>
        </authorList>
    </citation>
    <scope>NUCLEOTIDE SEQUENCE [LARGE SCALE GENOMIC DNA]</scope>
    <source>
        <strain evidence="4">YNYX2018</strain>
        <tissue evidence="4">Adults</tissue>
    </source>
</reference>
<protein>
    <submittedName>
        <fullName evidence="4">Uncharacterized protein</fullName>
    </submittedName>
</protein>
<accession>A0A834Y0V8</accession>
<dbReference type="InterPro" id="IPR011990">
    <property type="entry name" value="TPR-like_helical_dom_sf"/>
</dbReference>
<keyword evidence="5" id="KW-1185">Reference proteome</keyword>
<keyword evidence="3" id="KW-0949">S-adenosyl-L-methionine</keyword>
<dbReference type="Gene3D" id="2.170.270.10">
    <property type="entry name" value="SET domain"/>
    <property type="match status" value="1"/>
</dbReference>
<comment type="caution">
    <text evidence="4">The sequence shown here is derived from an EMBL/GenBank/DDBJ whole genome shotgun (WGS) entry which is preliminary data.</text>
</comment>
<dbReference type="OrthoDB" id="7770870at2759"/>
<dbReference type="GO" id="GO:0005634">
    <property type="term" value="C:nucleus"/>
    <property type="evidence" value="ECO:0007669"/>
    <property type="project" value="TreeGrafter"/>
</dbReference>
<dbReference type="AlphaFoldDB" id="A0A834Y0V8"/>
<dbReference type="InterPro" id="IPR052097">
    <property type="entry name" value="SET-MYND_domain_protein"/>
</dbReference>
<keyword evidence="2" id="KW-0808">Transferase</keyword>
<dbReference type="GO" id="GO:0042826">
    <property type="term" value="F:histone deacetylase binding"/>
    <property type="evidence" value="ECO:0007669"/>
    <property type="project" value="TreeGrafter"/>
</dbReference>
<evidence type="ECO:0000256" key="1">
    <source>
        <dbReference type="ARBA" id="ARBA00022603"/>
    </source>
</evidence>
<dbReference type="EMBL" id="JACMRX010000002">
    <property type="protein sequence ID" value="KAF7995871.1"/>
    <property type="molecule type" value="Genomic_DNA"/>
</dbReference>
<dbReference type="InterPro" id="IPR046341">
    <property type="entry name" value="SET_dom_sf"/>
</dbReference>
<dbReference type="SUPFAM" id="SSF48452">
    <property type="entry name" value="TPR-like"/>
    <property type="match status" value="1"/>
</dbReference>
<dbReference type="PANTHER" id="PTHR46165">
    <property type="entry name" value="SET AND MYND DOMAIN-CONTAINING PROTEIN 4"/>
    <property type="match status" value="1"/>
</dbReference>
<dbReference type="Gene3D" id="1.25.40.10">
    <property type="entry name" value="Tetratricopeptide repeat domain"/>
    <property type="match status" value="1"/>
</dbReference>
<dbReference type="GO" id="GO:0032259">
    <property type="term" value="P:methylation"/>
    <property type="evidence" value="ECO:0007669"/>
    <property type="project" value="UniProtKB-KW"/>
</dbReference>
<sequence length="298" mass="34292">MYNPNSFPHDTAIAASQKFSQNTTLKDQFEAVWDIAAPYTDINRDKINKTVGQSMIWREIGNKEYTSAKNKDYLSKSIEAYTKSIAFAPVGSKELSLAYANRSAVLFKARLYEDCLLDIERSLKAGYPDKLKTKLFLRQSLCFKALKPSSHIESNISMASAMQWLPDLTKYNPKYNINKDCDSNIDWIYLGSHVRFYACKPIKQGELILINTYGQYHMVSKDARHLALKLTTDDPVPCRCTACIENWPIVDYLPSYGYGVACEYKERIKLYDTRGRKVSKTHPSRRYSRIINNEGYFE</sequence>
<evidence type="ECO:0000256" key="2">
    <source>
        <dbReference type="ARBA" id="ARBA00022679"/>
    </source>
</evidence>
<evidence type="ECO:0000313" key="5">
    <source>
        <dbReference type="Proteomes" id="UP000639338"/>
    </source>
</evidence>
<keyword evidence="1" id="KW-0489">Methyltransferase</keyword>
<dbReference type="SUPFAM" id="SSF82199">
    <property type="entry name" value="SET domain"/>
    <property type="match status" value="1"/>
</dbReference>
<dbReference type="GO" id="GO:0005737">
    <property type="term" value="C:cytoplasm"/>
    <property type="evidence" value="ECO:0007669"/>
    <property type="project" value="TreeGrafter"/>
</dbReference>
<dbReference type="Proteomes" id="UP000639338">
    <property type="component" value="Unassembled WGS sequence"/>
</dbReference>
<dbReference type="GO" id="GO:0008168">
    <property type="term" value="F:methyltransferase activity"/>
    <property type="evidence" value="ECO:0007669"/>
    <property type="project" value="UniProtKB-KW"/>
</dbReference>
<dbReference type="PANTHER" id="PTHR46165:SF2">
    <property type="entry name" value="SET AND MYND DOMAIN-CONTAINING PROTEIN 4"/>
    <property type="match status" value="1"/>
</dbReference>
<evidence type="ECO:0000256" key="3">
    <source>
        <dbReference type="ARBA" id="ARBA00022691"/>
    </source>
</evidence>
<name>A0A834Y0V8_APHGI</name>